<dbReference type="EMBL" id="JAIFTX010000025">
    <property type="protein sequence ID" value="MBX7291455.1"/>
    <property type="molecule type" value="Genomic_DNA"/>
</dbReference>
<dbReference type="Pfam" id="PF06245">
    <property type="entry name" value="DUF1015"/>
    <property type="match status" value="1"/>
</dbReference>
<dbReference type="PANTHER" id="PTHR36454">
    <property type="entry name" value="LMO2823 PROTEIN"/>
    <property type="match status" value="1"/>
</dbReference>
<gene>
    <name evidence="1" type="ORF">K4H94_10590</name>
</gene>
<dbReference type="AlphaFoldDB" id="A0ABD4RJP2"/>
<sequence length="415" mass="48485">MAIIKAFKALRPTKKLASKIAALPYDVMNRKEAKKMVEGNKYSFLHVDRAEIDLDESINMYDDVVYDKAKENLEKMIDLKWYIQDKKPYFYIYRQIMNGKQQTGLVACASVDDYKNNIIKKHELTREEKELDRINHVDRCNANTGPIFLTYRENKSISNIINEWVKKKPVYNFTSEDGNEHVVWLIDDEKTINNLENLFKGVDYVYIADGHHRSASAVKVAELRRKEYKEYTGEEEFNFFLSIAYPDSELQVLDYNRTVKDLNGLTKEKFLEEVREYFKITLSKDKVKPSKKHTFGMYLEKEWYLLEAKDGTYNIDDPVEQLDVSILQNNILRPILGIDDPRKSNRIAFIGGVRGLEELEKRADSDMKVSFSMFPTSIEDIMTIADSGRIMPPKSTWFEPKPRSGLFIHKLMSIK</sequence>
<name>A0ABD4RJP2_9CLOT</name>
<comment type="caution">
    <text evidence="1">The sequence shown here is derived from an EMBL/GenBank/DDBJ whole genome shotgun (WGS) entry which is preliminary data.</text>
</comment>
<dbReference type="Proteomes" id="UP000775179">
    <property type="component" value="Unassembled WGS sequence"/>
</dbReference>
<protein>
    <submittedName>
        <fullName evidence="1">DUF1015 family protein</fullName>
    </submittedName>
</protein>
<proteinExistence type="predicted"/>
<dbReference type="PIRSF" id="PIRSF033563">
    <property type="entry name" value="UCP033563"/>
    <property type="match status" value="1"/>
</dbReference>
<accession>A0ABD4RJP2</accession>
<reference evidence="1 2" key="1">
    <citation type="submission" date="2021-08" db="EMBL/GenBank/DDBJ databases">
        <title>Genome sequence analysis of Clostridium chauvoei strains of European origin and evaluation of typing options for outbreak investigations.</title>
        <authorList>
            <person name="Abdel-Glil M."/>
            <person name="Thomas P."/>
            <person name="Seyboldt C."/>
        </authorList>
    </citation>
    <scope>NUCLEOTIDE SEQUENCE [LARGE SCALE GENOMIC DNA]</scope>
    <source>
        <strain evidence="1 2">S0260-09</strain>
    </source>
</reference>
<evidence type="ECO:0000313" key="1">
    <source>
        <dbReference type="EMBL" id="MBX7291455.1"/>
    </source>
</evidence>
<organism evidence="1 2">
    <name type="scientific">Clostridium chauvoei</name>
    <dbReference type="NCBI Taxonomy" id="46867"/>
    <lineage>
        <taxon>Bacteria</taxon>
        <taxon>Bacillati</taxon>
        <taxon>Bacillota</taxon>
        <taxon>Clostridia</taxon>
        <taxon>Eubacteriales</taxon>
        <taxon>Clostridiaceae</taxon>
        <taxon>Clostridium</taxon>
    </lineage>
</organism>
<dbReference type="RefSeq" id="WP_021876798.1">
    <property type="nucleotide sequence ID" value="NZ_CP018624.1"/>
</dbReference>
<dbReference type="InterPro" id="IPR008323">
    <property type="entry name" value="UCP033563"/>
</dbReference>
<dbReference type="KEGG" id="cchv:BTM20_12955"/>
<dbReference type="PANTHER" id="PTHR36454:SF1">
    <property type="entry name" value="DUF1015 DOMAIN-CONTAINING PROTEIN"/>
    <property type="match status" value="1"/>
</dbReference>
<dbReference type="GeneID" id="66302789"/>
<evidence type="ECO:0000313" key="2">
    <source>
        <dbReference type="Proteomes" id="UP000775179"/>
    </source>
</evidence>